<dbReference type="RefSeq" id="WP_034627916.1">
    <property type="nucleotide sequence ID" value="NZ_JRJU01000008.1"/>
</dbReference>
<keyword evidence="1" id="KW-1133">Transmembrane helix</keyword>
<comment type="caution">
    <text evidence="2">The sequence shown here is derived from an EMBL/GenBank/DDBJ whole genome shotgun (WGS) entry which is preliminary data.</text>
</comment>
<dbReference type="EMBL" id="JRJU01000008">
    <property type="protein sequence ID" value="KHF40548.1"/>
    <property type="molecule type" value="Genomic_DNA"/>
</dbReference>
<accession>A0A0B0ID90</accession>
<evidence type="ECO:0000313" key="3">
    <source>
        <dbReference type="Proteomes" id="UP000030832"/>
    </source>
</evidence>
<name>A0A0B0ID90_9BACI</name>
<protein>
    <submittedName>
        <fullName evidence="2">Uncharacterized protein</fullName>
    </submittedName>
</protein>
<gene>
    <name evidence="2" type="ORF">LQ50_08455</name>
</gene>
<proteinExistence type="predicted"/>
<keyword evidence="1" id="KW-0812">Transmembrane</keyword>
<keyword evidence="1" id="KW-0472">Membrane</keyword>
<dbReference type="Proteomes" id="UP000030832">
    <property type="component" value="Unassembled WGS sequence"/>
</dbReference>
<dbReference type="OrthoDB" id="2628646at2"/>
<evidence type="ECO:0000313" key="2">
    <source>
        <dbReference type="EMBL" id="KHF40548.1"/>
    </source>
</evidence>
<organism evidence="2 3">
    <name type="scientific">Halalkalibacter okhensis</name>
    <dbReference type="NCBI Taxonomy" id="333138"/>
    <lineage>
        <taxon>Bacteria</taxon>
        <taxon>Bacillati</taxon>
        <taxon>Bacillota</taxon>
        <taxon>Bacilli</taxon>
        <taxon>Bacillales</taxon>
        <taxon>Bacillaceae</taxon>
        <taxon>Halalkalibacter</taxon>
    </lineage>
</organism>
<dbReference type="AlphaFoldDB" id="A0A0B0ID90"/>
<evidence type="ECO:0000256" key="1">
    <source>
        <dbReference type="SAM" id="Phobius"/>
    </source>
</evidence>
<sequence>MNHYYQNEFGDAQAMYDQCQQYMNYHVTLSMKDGQHVDGIIQSVGNDGVHVLVGEDVMDRDDQDERYFAGGGYGYPGRRYRRFRPQFFPLASLAALALLPYAYPYPYPYPPYPPYPYPYY</sequence>
<keyword evidence="3" id="KW-1185">Reference proteome</keyword>
<reference evidence="2 3" key="1">
    <citation type="submission" date="2014-09" db="EMBL/GenBank/DDBJ databases">
        <title>Genome sequencing and annotation of Bacillus Okhensis strain Kh10-101T.</title>
        <authorList>
            <person name="Prakash J.S."/>
        </authorList>
    </citation>
    <scope>NUCLEOTIDE SEQUENCE [LARGE SCALE GENOMIC DNA]</scope>
    <source>
        <strain evidence="3">Kh10-101T</strain>
    </source>
</reference>
<feature type="transmembrane region" description="Helical" evidence="1">
    <location>
        <begin position="87"/>
        <end position="103"/>
    </location>
</feature>
<dbReference type="eggNOG" id="ENOG5032S6I">
    <property type="taxonomic scope" value="Bacteria"/>
</dbReference>
<dbReference type="STRING" id="333138.LQ50_08455"/>